<protein>
    <submittedName>
        <fullName evidence="1">Uncharacterized protein</fullName>
    </submittedName>
</protein>
<reference evidence="2" key="1">
    <citation type="submission" date="2014-09" db="EMBL/GenBank/DDBJ databases">
        <authorList>
            <person name="Mudge J."/>
            <person name="Ramaraj T."/>
            <person name="Lindquist I.E."/>
            <person name="Bharti A.K."/>
            <person name="Sundararajan A."/>
            <person name="Cameron C.T."/>
            <person name="Woodward J.E."/>
            <person name="May G.D."/>
            <person name="Brubaker C."/>
            <person name="Broadhvest J."/>
            <person name="Wilkins T.A."/>
        </authorList>
    </citation>
    <scope>NUCLEOTIDE SEQUENCE</scope>
    <source>
        <strain evidence="2">cv. AKA8401</strain>
    </source>
</reference>
<dbReference type="AlphaFoldDB" id="A0A0B0MZI6"/>
<dbReference type="EMBL" id="JRRC01420572">
    <property type="protein sequence ID" value="KHG04919.1"/>
    <property type="molecule type" value="Genomic_DNA"/>
</dbReference>
<evidence type="ECO:0000313" key="2">
    <source>
        <dbReference type="Proteomes" id="UP000032142"/>
    </source>
</evidence>
<dbReference type="Proteomes" id="UP000032142">
    <property type="component" value="Unassembled WGS sequence"/>
</dbReference>
<evidence type="ECO:0000313" key="1">
    <source>
        <dbReference type="EMBL" id="KHG04919.1"/>
    </source>
</evidence>
<accession>A0A0B0MZI6</accession>
<gene>
    <name evidence="1" type="ORF">F383_28953</name>
</gene>
<sequence>MQICLMRYYLHLVTKVDNKCMRNDRNCDPFFIFNKLKAFH</sequence>
<keyword evidence="2" id="KW-1185">Reference proteome</keyword>
<organism evidence="1 2">
    <name type="scientific">Gossypium arboreum</name>
    <name type="common">Tree cotton</name>
    <name type="synonym">Gossypium nanking</name>
    <dbReference type="NCBI Taxonomy" id="29729"/>
    <lineage>
        <taxon>Eukaryota</taxon>
        <taxon>Viridiplantae</taxon>
        <taxon>Streptophyta</taxon>
        <taxon>Embryophyta</taxon>
        <taxon>Tracheophyta</taxon>
        <taxon>Spermatophyta</taxon>
        <taxon>Magnoliopsida</taxon>
        <taxon>eudicotyledons</taxon>
        <taxon>Gunneridae</taxon>
        <taxon>Pentapetalae</taxon>
        <taxon>rosids</taxon>
        <taxon>malvids</taxon>
        <taxon>Malvales</taxon>
        <taxon>Malvaceae</taxon>
        <taxon>Malvoideae</taxon>
        <taxon>Gossypium</taxon>
    </lineage>
</organism>
<comment type="caution">
    <text evidence="1">The sequence shown here is derived from an EMBL/GenBank/DDBJ whole genome shotgun (WGS) entry which is preliminary data.</text>
</comment>
<proteinExistence type="predicted"/>
<name>A0A0B0MZI6_GOSAR</name>